<dbReference type="EC" id="2.7.13.3" evidence="3"/>
<evidence type="ECO:0000256" key="6">
    <source>
        <dbReference type="ARBA" id="ARBA00022692"/>
    </source>
</evidence>
<comment type="catalytic activity">
    <reaction evidence="1">
        <text>ATP + protein L-histidine = ADP + protein N-phospho-L-histidine.</text>
        <dbReference type="EC" id="2.7.13.3"/>
    </reaction>
</comment>
<sequence length="442" mass="49761">MRQLSLRVRSVLLAITLLALFAPFTVIILEEAFTESLTEAKMSELRLMNLGLLSAFELEGDNPFMPDLLFEEQLNLPGSGYLGIIVFRDRVIWQSASALEYFFTPPNFDVSVGNELFTDTYHPSFDKGEEYFVYAFTAEFLSSKDFEPVHFYIFNDKLLFEKERKTFLATTWQWISTLCIALLLFIITGISVLLVPVRKLIEEISLASKGNKSELDNHYPAEFDSLKHSINELLYFEAAQRKRYKNSLGDLAHSLKTPLAVASSSEGLQPEVKESLAQIDKIIQRQLKRASAGKVGWQASIAIEPILLKIADAMDKVYQHKQLSIDIDVADSYLFKGDDTDLLELCGNLLDNACKAAQSRIRVQVTSDSNWLKLSFDDDGPGIADDKKQFLLERGTRLDTYTEGQGIGLALVSDLVSIYEGKLRIEDSDLGGARIIIQFPNH</sequence>
<dbReference type="InterPro" id="IPR005467">
    <property type="entry name" value="His_kinase_dom"/>
</dbReference>
<dbReference type="GO" id="GO:0004673">
    <property type="term" value="F:protein histidine kinase activity"/>
    <property type="evidence" value="ECO:0007669"/>
    <property type="project" value="UniProtKB-EC"/>
</dbReference>
<dbReference type="SMART" id="SM00387">
    <property type="entry name" value="HATPase_c"/>
    <property type="match status" value="1"/>
</dbReference>
<dbReference type="PANTHER" id="PTHR45436:SF4">
    <property type="entry name" value="SENSOR PROTEIN PHOQ"/>
    <property type="match status" value="1"/>
</dbReference>
<evidence type="ECO:0000313" key="13">
    <source>
        <dbReference type="Proteomes" id="UP000471381"/>
    </source>
</evidence>
<evidence type="ECO:0000256" key="5">
    <source>
        <dbReference type="ARBA" id="ARBA00022679"/>
    </source>
</evidence>
<evidence type="ECO:0000256" key="8">
    <source>
        <dbReference type="ARBA" id="ARBA00022989"/>
    </source>
</evidence>
<dbReference type="InterPro" id="IPR003594">
    <property type="entry name" value="HATPase_dom"/>
</dbReference>
<evidence type="ECO:0000256" key="4">
    <source>
        <dbReference type="ARBA" id="ARBA00022553"/>
    </source>
</evidence>
<dbReference type="AlphaFoldDB" id="A0A6N9TD68"/>
<evidence type="ECO:0000259" key="11">
    <source>
        <dbReference type="PROSITE" id="PS50109"/>
    </source>
</evidence>
<evidence type="ECO:0000256" key="9">
    <source>
        <dbReference type="ARBA" id="ARBA00023136"/>
    </source>
</evidence>
<reference evidence="12 13" key="1">
    <citation type="submission" date="2020-01" db="EMBL/GenBank/DDBJ databases">
        <title>Genomes of bacteria type strains.</title>
        <authorList>
            <person name="Chen J."/>
            <person name="Zhu S."/>
            <person name="Yang J."/>
        </authorList>
    </citation>
    <scope>NUCLEOTIDE SEQUENCE [LARGE SCALE GENOMIC DNA]</scope>
    <source>
        <strain evidence="12 13">LMG 24078</strain>
    </source>
</reference>
<protein>
    <recommendedName>
        <fullName evidence="3">histidine kinase</fullName>
        <ecNumber evidence="3">2.7.13.3</ecNumber>
    </recommendedName>
</protein>
<dbReference type="InterPro" id="IPR050428">
    <property type="entry name" value="TCS_sensor_his_kinase"/>
</dbReference>
<dbReference type="SUPFAM" id="SSF55874">
    <property type="entry name" value="ATPase domain of HSP90 chaperone/DNA topoisomerase II/histidine kinase"/>
    <property type="match status" value="1"/>
</dbReference>
<gene>
    <name evidence="12" type="ORF">GTQ48_06125</name>
</gene>
<comment type="caution">
    <text evidence="12">The sequence shown here is derived from an EMBL/GenBank/DDBJ whole genome shotgun (WGS) entry which is preliminary data.</text>
</comment>
<dbReference type="InterPro" id="IPR004358">
    <property type="entry name" value="Sig_transdc_His_kin-like_C"/>
</dbReference>
<dbReference type="GO" id="GO:0005886">
    <property type="term" value="C:plasma membrane"/>
    <property type="evidence" value="ECO:0007669"/>
    <property type="project" value="TreeGrafter"/>
</dbReference>
<keyword evidence="4" id="KW-0597">Phosphoprotein</keyword>
<evidence type="ECO:0000256" key="7">
    <source>
        <dbReference type="ARBA" id="ARBA00022777"/>
    </source>
</evidence>
<accession>A0A6N9TD68</accession>
<evidence type="ECO:0000313" key="12">
    <source>
        <dbReference type="EMBL" id="NDW15100.1"/>
    </source>
</evidence>
<dbReference type="PRINTS" id="PR00344">
    <property type="entry name" value="BCTRLSENSOR"/>
</dbReference>
<dbReference type="EMBL" id="JAAAWO010000003">
    <property type="protein sequence ID" value="NDW15100.1"/>
    <property type="molecule type" value="Genomic_DNA"/>
</dbReference>
<evidence type="ECO:0000256" key="10">
    <source>
        <dbReference type="SAM" id="Phobius"/>
    </source>
</evidence>
<organism evidence="12 13">
    <name type="scientific">Alteromonas genovensis</name>
    <dbReference type="NCBI Taxonomy" id="471225"/>
    <lineage>
        <taxon>Bacteria</taxon>
        <taxon>Pseudomonadati</taxon>
        <taxon>Pseudomonadota</taxon>
        <taxon>Gammaproteobacteria</taxon>
        <taxon>Alteromonadales</taxon>
        <taxon>Alteromonadaceae</taxon>
        <taxon>Alteromonas/Salinimonas group</taxon>
        <taxon>Alteromonas</taxon>
    </lineage>
</organism>
<dbReference type="GO" id="GO:0000160">
    <property type="term" value="P:phosphorelay signal transduction system"/>
    <property type="evidence" value="ECO:0007669"/>
    <property type="project" value="TreeGrafter"/>
</dbReference>
<evidence type="ECO:0000256" key="2">
    <source>
        <dbReference type="ARBA" id="ARBA00004370"/>
    </source>
</evidence>
<dbReference type="Gene3D" id="3.30.565.10">
    <property type="entry name" value="Histidine kinase-like ATPase, C-terminal domain"/>
    <property type="match status" value="1"/>
</dbReference>
<dbReference type="PROSITE" id="PS50109">
    <property type="entry name" value="HIS_KIN"/>
    <property type="match status" value="1"/>
</dbReference>
<dbReference type="InterPro" id="IPR036890">
    <property type="entry name" value="HATPase_C_sf"/>
</dbReference>
<keyword evidence="7" id="KW-0418">Kinase</keyword>
<keyword evidence="8 10" id="KW-1133">Transmembrane helix</keyword>
<dbReference type="RefSeq" id="WP_163105646.1">
    <property type="nucleotide sequence ID" value="NZ_JAAAWO010000003.1"/>
</dbReference>
<comment type="subcellular location">
    <subcellularLocation>
        <location evidence="2">Membrane</location>
    </subcellularLocation>
</comment>
<dbReference type="GO" id="GO:0005524">
    <property type="term" value="F:ATP binding"/>
    <property type="evidence" value="ECO:0007669"/>
    <property type="project" value="UniProtKB-KW"/>
</dbReference>
<evidence type="ECO:0000256" key="1">
    <source>
        <dbReference type="ARBA" id="ARBA00000085"/>
    </source>
</evidence>
<keyword evidence="13" id="KW-1185">Reference proteome</keyword>
<evidence type="ECO:0000256" key="3">
    <source>
        <dbReference type="ARBA" id="ARBA00012438"/>
    </source>
</evidence>
<feature type="transmembrane region" description="Helical" evidence="10">
    <location>
        <begin position="172"/>
        <end position="195"/>
    </location>
</feature>
<name>A0A6N9TD68_9ALTE</name>
<keyword evidence="5" id="KW-0808">Transferase</keyword>
<proteinExistence type="predicted"/>
<dbReference type="PANTHER" id="PTHR45436">
    <property type="entry name" value="SENSOR HISTIDINE KINASE YKOH"/>
    <property type="match status" value="1"/>
</dbReference>
<dbReference type="Pfam" id="PF02518">
    <property type="entry name" value="HATPase_c"/>
    <property type="match status" value="1"/>
</dbReference>
<dbReference type="Proteomes" id="UP000471381">
    <property type="component" value="Unassembled WGS sequence"/>
</dbReference>
<keyword evidence="6 10" id="KW-0812">Transmembrane</keyword>
<feature type="domain" description="Histidine kinase" evidence="11">
    <location>
        <begin position="250"/>
        <end position="442"/>
    </location>
</feature>
<keyword evidence="9 10" id="KW-0472">Membrane</keyword>